<dbReference type="AlphaFoldDB" id="A0A139WDT3"/>
<evidence type="ECO:0000256" key="13">
    <source>
        <dbReference type="ARBA" id="ARBA00023054"/>
    </source>
</evidence>
<feature type="region of interest" description="Disordered" evidence="17">
    <location>
        <begin position="931"/>
        <end position="1002"/>
    </location>
</feature>
<feature type="region of interest" description="Disordered" evidence="17">
    <location>
        <begin position="29"/>
        <end position="75"/>
    </location>
</feature>
<dbReference type="InterPro" id="IPR041292">
    <property type="entry name" value="Tudor_4"/>
</dbReference>
<dbReference type="GO" id="GO:0005634">
    <property type="term" value="C:nucleus"/>
    <property type="evidence" value="ECO:0000318"/>
    <property type="project" value="GO_Central"/>
</dbReference>
<keyword evidence="4" id="KW-0678">Repressor</keyword>
<evidence type="ECO:0000313" key="22">
    <source>
        <dbReference type="EMBL" id="KYB26074.1"/>
    </source>
</evidence>
<dbReference type="Gene3D" id="3.30.890.10">
    <property type="entry name" value="Methyl-cpg-binding Protein 2, Chain A"/>
    <property type="match status" value="1"/>
</dbReference>
<evidence type="ECO:0000313" key="23">
    <source>
        <dbReference type="Proteomes" id="UP000007266"/>
    </source>
</evidence>
<evidence type="ECO:0000256" key="3">
    <source>
        <dbReference type="ARBA" id="ARBA00022454"/>
    </source>
</evidence>
<gene>
    <name evidence="22" type="primary">AUGUSTUS-3.0.2_31269</name>
    <name evidence="22" type="ORF">TcasGA2_TC031269</name>
</gene>
<dbReference type="PROSITE" id="PS50280">
    <property type="entry name" value="SET"/>
    <property type="match status" value="1"/>
</dbReference>
<dbReference type="PROSITE" id="PS50982">
    <property type="entry name" value="MBD"/>
    <property type="match status" value="1"/>
</dbReference>
<reference evidence="22 23" key="1">
    <citation type="journal article" date="2008" name="Nature">
        <title>The genome of the model beetle and pest Tribolium castaneum.</title>
        <authorList>
            <consortium name="Tribolium Genome Sequencing Consortium"/>
            <person name="Richards S."/>
            <person name="Gibbs R.A."/>
            <person name="Weinstock G.M."/>
            <person name="Brown S.J."/>
            <person name="Denell R."/>
            <person name="Beeman R.W."/>
            <person name="Gibbs R."/>
            <person name="Beeman R.W."/>
            <person name="Brown S.J."/>
            <person name="Bucher G."/>
            <person name="Friedrich M."/>
            <person name="Grimmelikhuijzen C.J."/>
            <person name="Klingler M."/>
            <person name="Lorenzen M."/>
            <person name="Richards S."/>
            <person name="Roth S."/>
            <person name="Schroder R."/>
            <person name="Tautz D."/>
            <person name="Zdobnov E.M."/>
            <person name="Muzny D."/>
            <person name="Gibbs R.A."/>
            <person name="Weinstock G.M."/>
            <person name="Attaway T."/>
            <person name="Bell S."/>
            <person name="Buhay C.J."/>
            <person name="Chandrabose M.N."/>
            <person name="Chavez D."/>
            <person name="Clerk-Blankenburg K.P."/>
            <person name="Cree A."/>
            <person name="Dao M."/>
            <person name="Davis C."/>
            <person name="Chacko J."/>
            <person name="Dinh H."/>
            <person name="Dugan-Rocha S."/>
            <person name="Fowler G."/>
            <person name="Garner T.T."/>
            <person name="Garnes J."/>
            <person name="Gnirke A."/>
            <person name="Hawes A."/>
            <person name="Hernandez J."/>
            <person name="Hines S."/>
            <person name="Holder M."/>
            <person name="Hume J."/>
            <person name="Jhangiani S.N."/>
            <person name="Joshi V."/>
            <person name="Khan Z.M."/>
            <person name="Jackson L."/>
            <person name="Kovar C."/>
            <person name="Kowis A."/>
            <person name="Lee S."/>
            <person name="Lewis L.R."/>
            <person name="Margolis J."/>
            <person name="Morgan M."/>
            <person name="Nazareth L.V."/>
            <person name="Nguyen N."/>
            <person name="Okwuonu G."/>
            <person name="Parker D."/>
            <person name="Richards S."/>
            <person name="Ruiz S.J."/>
            <person name="Santibanez J."/>
            <person name="Savard J."/>
            <person name="Scherer S.E."/>
            <person name="Schneider B."/>
            <person name="Sodergren E."/>
            <person name="Tautz D."/>
            <person name="Vattahil S."/>
            <person name="Villasana D."/>
            <person name="White C.S."/>
            <person name="Wright R."/>
            <person name="Park Y."/>
            <person name="Beeman R.W."/>
            <person name="Lord J."/>
            <person name="Oppert B."/>
            <person name="Lorenzen M."/>
            <person name="Brown S."/>
            <person name="Wang L."/>
            <person name="Savard J."/>
            <person name="Tautz D."/>
            <person name="Richards S."/>
            <person name="Weinstock G."/>
            <person name="Gibbs R.A."/>
            <person name="Liu Y."/>
            <person name="Worley K."/>
            <person name="Weinstock G."/>
            <person name="Elsik C.G."/>
            <person name="Reese J.T."/>
            <person name="Elhaik E."/>
            <person name="Landan G."/>
            <person name="Graur D."/>
            <person name="Arensburger P."/>
            <person name="Atkinson P."/>
            <person name="Beeman R.W."/>
            <person name="Beidler J."/>
            <person name="Brown S.J."/>
            <person name="Demuth J.P."/>
            <person name="Drury D.W."/>
            <person name="Du Y.Z."/>
            <person name="Fujiwara H."/>
            <person name="Lorenzen M."/>
            <person name="Maselli V."/>
            <person name="Osanai M."/>
            <person name="Park Y."/>
            <person name="Robertson H.M."/>
            <person name="Tu Z."/>
            <person name="Wang J.J."/>
            <person name="Wang S."/>
            <person name="Richards S."/>
            <person name="Song H."/>
            <person name="Zhang L."/>
            <person name="Sodergren E."/>
            <person name="Werner D."/>
            <person name="Stanke M."/>
            <person name="Morgenstern B."/>
            <person name="Solovyev V."/>
            <person name="Kosarev P."/>
            <person name="Brown G."/>
            <person name="Chen H.C."/>
            <person name="Ermolaeva O."/>
            <person name="Hlavina W."/>
            <person name="Kapustin Y."/>
            <person name="Kiryutin B."/>
            <person name="Kitts P."/>
            <person name="Maglott D."/>
            <person name="Pruitt K."/>
            <person name="Sapojnikov V."/>
            <person name="Souvorov A."/>
            <person name="Mackey A.J."/>
            <person name="Waterhouse R.M."/>
            <person name="Wyder S."/>
            <person name="Zdobnov E.M."/>
            <person name="Zdobnov E.M."/>
            <person name="Wyder S."/>
            <person name="Kriventseva E.V."/>
            <person name="Kadowaki T."/>
            <person name="Bork P."/>
            <person name="Aranda M."/>
            <person name="Bao R."/>
            <person name="Beermann A."/>
            <person name="Berns N."/>
            <person name="Bolognesi R."/>
            <person name="Bonneton F."/>
            <person name="Bopp D."/>
            <person name="Brown S.J."/>
            <person name="Bucher G."/>
            <person name="Butts T."/>
            <person name="Chaumot A."/>
            <person name="Denell R.E."/>
            <person name="Ferrier D.E."/>
            <person name="Friedrich M."/>
            <person name="Gordon C.M."/>
            <person name="Jindra M."/>
            <person name="Klingler M."/>
            <person name="Lan Q."/>
            <person name="Lattorff H.M."/>
            <person name="Laudet V."/>
            <person name="von Levetsow C."/>
            <person name="Liu Z."/>
            <person name="Lutz R."/>
            <person name="Lynch J.A."/>
            <person name="da Fonseca R.N."/>
            <person name="Posnien N."/>
            <person name="Reuter R."/>
            <person name="Roth S."/>
            <person name="Savard J."/>
            <person name="Schinko J.B."/>
            <person name="Schmitt C."/>
            <person name="Schoppmeier M."/>
            <person name="Schroder R."/>
            <person name="Shippy T.D."/>
            <person name="Simonnet F."/>
            <person name="Marques-Souza H."/>
            <person name="Tautz D."/>
            <person name="Tomoyasu Y."/>
            <person name="Trauner J."/>
            <person name="Van der Zee M."/>
            <person name="Vervoort M."/>
            <person name="Wittkopp N."/>
            <person name="Wimmer E.A."/>
            <person name="Yang X."/>
            <person name="Jones A.K."/>
            <person name="Sattelle D.B."/>
            <person name="Ebert P.R."/>
            <person name="Nelson D."/>
            <person name="Scott J.G."/>
            <person name="Beeman R.W."/>
            <person name="Muthukrishnan S."/>
            <person name="Kramer K.J."/>
            <person name="Arakane Y."/>
            <person name="Beeman R.W."/>
            <person name="Zhu Q."/>
            <person name="Hogenkamp D."/>
            <person name="Dixit R."/>
            <person name="Oppert B."/>
            <person name="Jiang H."/>
            <person name="Zou Z."/>
            <person name="Marshall J."/>
            <person name="Elpidina E."/>
            <person name="Vinokurov K."/>
            <person name="Oppert C."/>
            <person name="Zou Z."/>
            <person name="Evans J."/>
            <person name="Lu Z."/>
            <person name="Zhao P."/>
            <person name="Sumathipala N."/>
            <person name="Altincicek B."/>
            <person name="Vilcinskas A."/>
            <person name="Williams M."/>
            <person name="Hultmark D."/>
            <person name="Hetru C."/>
            <person name="Jiang H."/>
            <person name="Grimmelikhuijzen C.J."/>
            <person name="Hauser F."/>
            <person name="Cazzamali G."/>
            <person name="Williamson M."/>
            <person name="Park Y."/>
            <person name="Li B."/>
            <person name="Tanaka Y."/>
            <person name="Predel R."/>
            <person name="Neupert S."/>
            <person name="Schachtner J."/>
            <person name="Verleyen P."/>
            <person name="Raible F."/>
            <person name="Bork P."/>
            <person name="Friedrich M."/>
            <person name="Walden K.K."/>
            <person name="Robertson H.M."/>
            <person name="Angeli S."/>
            <person name="Foret S."/>
            <person name="Bucher G."/>
            <person name="Schuetz S."/>
            <person name="Maleszka R."/>
            <person name="Wimmer E.A."/>
            <person name="Beeman R.W."/>
            <person name="Lorenzen M."/>
            <person name="Tomoyasu Y."/>
            <person name="Miller S.C."/>
            <person name="Grossmann D."/>
            <person name="Bucher G."/>
        </authorList>
    </citation>
    <scope>NUCLEOTIDE SEQUENCE [LARGE SCALE GENOMIC DNA]</scope>
    <source>
        <strain evidence="22 23">Georgia GA2</strain>
    </source>
</reference>
<keyword evidence="15" id="KW-0539">Nucleus</keyword>
<dbReference type="GO" id="GO:0010629">
    <property type="term" value="P:negative regulation of gene expression"/>
    <property type="evidence" value="ECO:0000318"/>
    <property type="project" value="GO_Central"/>
</dbReference>
<dbReference type="GO" id="GO:0005694">
    <property type="term" value="C:chromosome"/>
    <property type="evidence" value="ECO:0007669"/>
    <property type="project" value="UniProtKB-SubCell"/>
</dbReference>
<evidence type="ECO:0000256" key="8">
    <source>
        <dbReference type="ARBA" id="ARBA00022723"/>
    </source>
</evidence>
<keyword evidence="8" id="KW-0479">Metal-binding</keyword>
<dbReference type="PANTHER" id="PTHR46024">
    <property type="entry name" value="HISTONE-LYSINE N-METHYLTRANSFERASE EGGLESS"/>
    <property type="match status" value="1"/>
</dbReference>
<dbReference type="InterPro" id="IPR001214">
    <property type="entry name" value="SET_dom"/>
</dbReference>
<feature type="region of interest" description="Disordered" evidence="17">
    <location>
        <begin position="544"/>
        <end position="608"/>
    </location>
</feature>
<dbReference type="PANTHER" id="PTHR46024:SF1">
    <property type="entry name" value="HISTONE-LYSINE N-METHYLTRANSFERASE EGGLESS"/>
    <property type="match status" value="1"/>
</dbReference>
<evidence type="ECO:0000256" key="1">
    <source>
        <dbReference type="ARBA" id="ARBA00004123"/>
    </source>
</evidence>
<dbReference type="InterPro" id="IPR047232">
    <property type="entry name" value="SETDB1/2-like_MBD"/>
</dbReference>
<dbReference type="OrthoDB" id="5792673at2759"/>
<keyword evidence="12" id="KW-0805">Transcription regulation</keyword>
<proteinExistence type="predicted"/>
<dbReference type="Pfam" id="PF18359">
    <property type="entry name" value="Tudor_5"/>
    <property type="match status" value="1"/>
</dbReference>
<dbReference type="GO" id="GO:0032259">
    <property type="term" value="P:methylation"/>
    <property type="evidence" value="ECO:0007669"/>
    <property type="project" value="UniProtKB-KW"/>
</dbReference>
<feature type="domain" description="SET" evidence="18">
    <location>
        <begin position="868"/>
        <end position="1128"/>
    </location>
</feature>
<name>A0A139WDT3_TRICA</name>
<feature type="domain" description="MBD" evidence="21">
    <location>
        <begin position="666"/>
        <end position="732"/>
    </location>
</feature>
<evidence type="ECO:0000256" key="5">
    <source>
        <dbReference type="ARBA" id="ARBA00022603"/>
    </source>
</evidence>
<keyword evidence="3" id="KW-0158">Chromosome</keyword>
<dbReference type="GO" id="GO:0003677">
    <property type="term" value="F:DNA binding"/>
    <property type="evidence" value="ECO:0007669"/>
    <property type="project" value="InterPro"/>
</dbReference>
<dbReference type="FunCoup" id="A0A139WDT3">
    <property type="interactions" value="1353"/>
</dbReference>
<dbReference type="PROSITE" id="PS50868">
    <property type="entry name" value="POST_SET"/>
    <property type="match status" value="1"/>
</dbReference>
<dbReference type="Gene3D" id="2.170.270.10">
    <property type="entry name" value="SET domain"/>
    <property type="match status" value="2"/>
</dbReference>
<dbReference type="CDD" id="cd01395">
    <property type="entry name" value="HMT_MBD"/>
    <property type="match status" value="1"/>
</dbReference>
<evidence type="ECO:0000259" key="18">
    <source>
        <dbReference type="PROSITE" id="PS50280"/>
    </source>
</evidence>
<keyword evidence="13 16" id="KW-0175">Coiled coil</keyword>
<evidence type="ECO:0000259" key="19">
    <source>
        <dbReference type="PROSITE" id="PS50867"/>
    </source>
</evidence>
<evidence type="ECO:0000256" key="7">
    <source>
        <dbReference type="ARBA" id="ARBA00022691"/>
    </source>
</evidence>
<keyword evidence="6" id="KW-0808">Transferase</keyword>
<keyword evidence="11" id="KW-0156">Chromatin regulator</keyword>
<accession>A0A139WDT3</accession>
<evidence type="ECO:0000259" key="21">
    <source>
        <dbReference type="PROSITE" id="PS50982"/>
    </source>
</evidence>
<protein>
    <submittedName>
        <fullName evidence="22">Histone-lysine N-methyltransferase eggless-like Protein</fullName>
    </submittedName>
</protein>
<evidence type="ECO:0000256" key="17">
    <source>
        <dbReference type="SAM" id="MobiDB-lite"/>
    </source>
</evidence>
<dbReference type="Pfam" id="PF01429">
    <property type="entry name" value="MBD"/>
    <property type="match status" value="1"/>
</dbReference>
<dbReference type="InterPro" id="IPR001739">
    <property type="entry name" value="Methyl_CpG_DNA-bd"/>
</dbReference>
<dbReference type="SMART" id="SM00468">
    <property type="entry name" value="PreSET"/>
    <property type="match status" value="1"/>
</dbReference>
<dbReference type="Pfam" id="PF05033">
    <property type="entry name" value="Pre-SET"/>
    <property type="match status" value="1"/>
</dbReference>
<dbReference type="STRING" id="7070.A0A139WDT3"/>
<keyword evidence="23" id="KW-1185">Reference proteome</keyword>
<dbReference type="Pfam" id="PF00856">
    <property type="entry name" value="SET"/>
    <property type="match status" value="1"/>
</dbReference>
<dbReference type="SUPFAM" id="SSF54171">
    <property type="entry name" value="DNA-binding domain"/>
    <property type="match status" value="1"/>
</dbReference>
<dbReference type="PROSITE" id="PS50867">
    <property type="entry name" value="PRE_SET"/>
    <property type="match status" value="1"/>
</dbReference>
<keyword evidence="5" id="KW-0489">Methyltransferase</keyword>
<keyword evidence="9" id="KW-0677">Repeat</keyword>
<evidence type="ECO:0000256" key="16">
    <source>
        <dbReference type="SAM" id="Coils"/>
    </source>
</evidence>
<evidence type="ECO:0000259" key="20">
    <source>
        <dbReference type="PROSITE" id="PS50868"/>
    </source>
</evidence>
<dbReference type="KEGG" id="tca:658295"/>
<dbReference type="OMA" id="IRAVTNC"/>
<organism evidence="22 23">
    <name type="scientific">Tribolium castaneum</name>
    <name type="common">Red flour beetle</name>
    <dbReference type="NCBI Taxonomy" id="7070"/>
    <lineage>
        <taxon>Eukaryota</taxon>
        <taxon>Metazoa</taxon>
        <taxon>Ecdysozoa</taxon>
        <taxon>Arthropoda</taxon>
        <taxon>Hexapoda</taxon>
        <taxon>Insecta</taxon>
        <taxon>Pterygota</taxon>
        <taxon>Neoptera</taxon>
        <taxon>Endopterygota</taxon>
        <taxon>Coleoptera</taxon>
        <taxon>Polyphaga</taxon>
        <taxon>Cucujiformia</taxon>
        <taxon>Tenebrionidae</taxon>
        <taxon>Tenebrionidae incertae sedis</taxon>
        <taxon>Tribolium</taxon>
    </lineage>
</organism>
<dbReference type="InParanoid" id="A0A139WDT3"/>
<dbReference type="InterPro" id="IPR003616">
    <property type="entry name" value="Post-SET_dom"/>
</dbReference>
<dbReference type="eggNOG" id="KOG1141">
    <property type="taxonomic scope" value="Eukaryota"/>
</dbReference>
<feature type="domain" description="Post-SET" evidence="20">
    <location>
        <begin position="1137"/>
        <end position="1153"/>
    </location>
</feature>
<keyword evidence="10" id="KW-0862">Zinc</keyword>
<feature type="coiled-coil region" evidence="16">
    <location>
        <begin position="207"/>
        <end position="241"/>
    </location>
</feature>
<evidence type="ECO:0000256" key="14">
    <source>
        <dbReference type="ARBA" id="ARBA00023163"/>
    </source>
</evidence>
<dbReference type="Pfam" id="PF18358">
    <property type="entry name" value="Tudor_4"/>
    <property type="match status" value="1"/>
</dbReference>
<dbReference type="EMBL" id="KQ971357">
    <property type="protein sequence ID" value="KYB26074.1"/>
    <property type="molecule type" value="Genomic_DNA"/>
</dbReference>
<comment type="subcellular location">
    <subcellularLocation>
        <location evidence="2">Chromosome</location>
    </subcellularLocation>
    <subcellularLocation>
        <location evidence="1">Nucleus</location>
    </subcellularLocation>
</comment>
<sequence length="1153" mass="131183">MEEDDAMDIDETISSAQIIIRESTGVQIIGGPPSLDASQAGEAAPKAGPPKNPDVVVLDDDEEEPIPPSKKTKTGEDSVEVIDLVQKSVNSKCINYACKSGKDLLVAPNLCLSYYRVKNSGKGNKEVCSECYEVAIREYDMLASELEAGNILCNVEVPFRNDTVEIDDSDEEEEAAQVPPLEDDSLRFFEENLEKVLSETMARLNVVSHAENEVNFLKAKNNKINGELSELQTMIKETRNSLDSIQFNLYKECRPETVEKCIISIVDDHFTSTGPIVRTESVLPSITRKSQRTASKQVSYTEVDSPSDSPKPDDVPAVGNPEPLVVRIDEMYYISRENSSGSWIKARLKRVLYPGTVYNDNPCTTTLYKMVELKQHVERVVDGKNIASMKHSTIRLETGTRVIAVFKEIGPTGEARKIRYEPFYPGVVAEPPVAQNKYRYLIFFDIGYSQYVNYTNVHVVFEASKNVWEDMHVNSRPFIKKYLESADRPMVKLSKGHTVRVEYNGKWVLCKIMEVDCSLVLVYFESLNRMEWIYRGSTRLSPMFKEEQNATKRHTGGRTSNRKQGPSESATIVQYTKNSDFEKPAENSRTVRAVARKSTARPENTTSGGFVPFLPQVNNIPPVFSEPTSKIMYFTPRDQVITQRLYRPHTCSPACKDYVRHSLGKLRGHNPLSKPLLCGWARMTLKVKGRKEIVYKAPCSQILRNMKEVHQYLRVTKSEMTVDLFDFNHMVRCLAEFSVECNPDPKDLSKGLEQVPIPVINGINNEMLDFCNYATKRVPMEDVPLNTDPEFLIGCDCTDDCSDKMKCACWQLTLEGAKYMGKNVDPNSIGYVYRRLHEQVLTGIYECNSRCKCAATCLNRVVQNPMSIKLQVFRTHNRGWGIRCVNDVPQGTFICIYAGTIHTEQMANEDGVTYGDEYFAELDYIENCEKHKEDYESDVNEPDSPRSRSATPEDEEEEQRPDGRRRRWQRHPQDNDFTPSYPLVSGDFENSMRLRRRKEEEPKVEEKFFKKEEKIPLESVTTEIETVTISDDEDDPKEVLSFNPKSGSDLDDNKPSQVSVRSFFGEEEPYIMDTKNAGNIGRFLNHSCSPNVFVQNVFVDTHDLRFPWVAFFCSQFIRAGTELTWNYNYDIGSVPGRVLYCHCGSLECKGRLL</sequence>
<evidence type="ECO:0000256" key="11">
    <source>
        <dbReference type="ARBA" id="ARBA00022853"/>
    </source>
</evidence>
<dbReference type="GO" id="GO:0008270">
    <property type="term" value="F:zinc ion binding"/>
    <property type="evidence" value="ECO:0007669"/>
    <property type="project" value="InterPro"/>
</dbReference>
<evidence type="ECO:0000256" key="15">
    <source>
        <dbReference type="ARBA" id="ARBA00023242"/>
    </source>
</evidence>
<feature type="compositionally biased region" description="Polar residues" evidence="17">
    <location>
        <begin position="288"/>
        <end position="302"/>
    </location>
</feature>
<feature type="compositionally biased region" description="Polar residues" evidence="17">
    <location>
        <begin position="557"/>
        <end position="578"/>
    </location>
</feature>
<dbReference type="InterPro" id="IPR007728">
    <property type="entry name" value="Pre-SET_dom"/>
</dbReference>
<dbReference type="InterPro" id="IPR016177">
    <property type="entry name" value="DNA-bd_dom_sf"/>
</dbReference>
<evidence type="ECO:0000256" key="9">
    <source>
        <dbReference type="ARBA" id="ARBA00022737"/>
    </source>
</evidence>
<dbReference type="InterPro" id="IPR041291">
    <property type="entry name" value="TUDOR_5"/>
</dbReference>
<dbReference type="Proteomes" id="UP000007266">
    <property type="component" value="Linkage group 8"/>
</dbReference>
<feature type="domain" description="Pre-SET" evidence="19">
    <location>
        <begin position="793"/>
        <end position="865"/>
    </location>
</feature>
<reference evidence="22 23" key="2">
    <citation type="journal article" date="2010" name="Nucleic Acids Res.">
        <title>BeetleBase in 2010: revisions to provide comprehensive genomic information for Tribolium castaneum.</title>
        <authorList>
            <person name="Kim H.S."/>
            <person name="Murphy T."/>
            <person name="Xia J."/>
            <person name="Caragea D."/>
            <person name="Park Y."/>
            <person name="Beeman R.W."/>
            <person name="Lorenzen M.D."/>
            <person name="Butcher S."/>
            <person name="Manak J.R."/>
            <person name="Brown S.J."/>
        </authorList>
    </citation>
    <scope>GENOME REANNOTATION</scope>
    <source>
        <strain evidence="22 23">Georgia GA2</strain>
    </source>
</reference>
<dbReference type="InterPro" id="IPR046341">
    <property type="entry name" value="SET_dom_sf"/>
</dbReference>
<dbReference type="Gene3D" id="2.30.30.140">
    <property type="match status" value="1"/>
</dbReference>
<dbReference type="InterPro" id="IPR051516">
    <property type="entry name" value="SETDB_methyltransferase"/>
</dbReference>
<evidence type="ECO:0000256" key="4">
    <source>
        <dbReference type="ARBA" id="ARBA00022491"/>
    </source>
</evidence>
<evidence type="ECO:0000256" key="6">
    <source>
        <dbReference type="ARBA" id="ARBA00022679"/>
    </source>
</evidence>
<dbReference type="SMART" id="SM00391">
    <property type="entry name" value="MBD"/>
    <property type="match status" value="1"/>
</dbReference>
<evidence type="ECO:0000256" key="2">
    <source>
        <dbReference type="ARBA" id="ARBA00004286"/>
    </source>
</evidence>
<dbReference type="GO" id="GO:0046974">
    <property type="term" value="F:histone H3K9 methyltransferase activity"/>
    <property type="evidence" value="ECO:0000318"/>
    <property type="project" value="GO_Central"/>
</dbReference>
<dbReference type="CDD" id="cd10517">
    <property type="entry name" value="SET_SETDB1"/>
    <property type="match status" value="1"/>
</dbReference>
<keyword evidence="7" id="KW-0949">S-adenosyl-L-methionine</keyword>
<evidence type="ECO:0000256" key="12">
    <source>
        <dbReference type="ARBA" id="ARBA00023015"/>
    </source>
</evidence>
<keyword evidence="14" id="KW-0804">Transcription</keyword>
<dbReference type="SUPFAM" id="SSF82199">
    <property type="entry name" value="SET domain"/>
    <property type="match status" value="1"/>
</dbReference>
<dbReference type="GO" id="GO:0070828">
    <property type="term" value="P:heterochromatin organization"/>
    <property type="evidence" value="ECO:0000318"/>
    <property type="project" value="GO_Central"/>
</dbReference>
<evidence type="ECO:0000256" key="10">
    <source>
        <dbReference type="ARBA" id="ARBA00022833"/>
    </source>
</evidence>
<dbReference type="SMART" id="SM00317">
    <property type="entry name" value="SET"/>
    <property type="match status" value="1"/>
</dbReference>
<feature type="region of interest" description="Disordered" evidence="17">
    <location>
        <begin position="288"/>
        <end position="320"/>
    </location>
</feature>
<dbReference type="CDD" id="cd21181">
    <property type="entry name" value="Tudor_SETDB1_rpt2"/>
    <property type="match status" value="1"/>
</dbReference>